<dbReference type="AlphaFoldDB" id="A0A974PTJ4"/>
<dbReference type="InterPro" id="IPR008567">
    <property type="entry name" value="BKACE"/>
</dbReference>
<evidence type="ECO:0000256" key="1">
    <source>
        <dbReference type="SAM" id="MobiDB-lite"/>
    </source>
</evidence>
<feature type="region of interest" description="Disordered" evidence="1">
    <location>
        <begin position="1"/>
        <end position="27"/>
    </location>
</feature>
<dbReference type="InterPro" id="IPR013785">
    <property type="entry name" value="Aldolase_TIM"/>
</dbReference>
<evidence type="ECO:0000313" key="2">
    <source>
        <dbReference type="EMBL" id="QRG09286.1"/>
    </source>
</evidence>
<dbReference type="Pfam" id="PF05853">
    <property type="entry name" value="BKACE"/>
    <property type="match status" value="1"/>
</dbReference>
<reference evidence="2 3" key="1">
    <citation type="submission" date="2020-10" db="EMBL/GenBank/DDBJ databases">
        <title>Degradation of 1,4-Dioxane by Xanthobacter sp. YN2, via a Novel Group-2 Soluble Di-Iron Monooxygenase.</title>
        <authorList>
            <person name="Ma F."/>
            <person name="Wang Y."/>
            <person name="Yang J."/>
            <person name="Guo H."/>
            <person name="Su D."/>
            <person name="Yu L."/>
        </authorList>
    </citation>
    <scope>NUCLEOTIDE SEQUENCE [LARGE SCALE GENOMIC DNA]</scope>
    <source>
        <strain evidence="2 3">YN2</strain>
    </source>
</reference>
<proteinExistence type="predicted"/>
<evidence type="ECO:0000313" key="3">
    <source>
        <dbReference type="Proteomes" id="UP000596427"/>
    </source>
</evidence>
<feature type="region of interest" description="Disordered" evidence="1">
    <location>
        <begin position="42"/>
        <end position="85"/>
    </location>
</feature>
<dbReference type="GO" id="GO:0043720">
    <property type="term" value="F:3-keto-5-aminohexanoate cleavage activity"/>
    <property type="evidence" value="ECO:0007669"/>
    <property type="project" value="InterPro"/>
</dbReference>
<organism evidence="2 3">
    <name type="scientific">Xanthobacter dioxanivorans</name>
    <dbReference type="NCBI Taxonomy" id="2528964"/>
    <lineage>
        <taxon>Bacteria</taxon>
        <taxon>Pseudomonadati</taxon>
        <taxon>Pseudomonadota</taxon>
        <taxon>Alphaproteobacteria</taxon>
        <taxon>Hyphomicrobiales</taxon>
        <taxon>Xanthobacteraceae</taxon>
        <taxon>Xanthobacter</taxon>
    </lineage>
</organism>
<dbReference type="EMBL" id="CP063362">
    <property type="protein sequence ID" value="QRG09286.1"/>
    <property type="molecule type" value="Genomic_DNA"/>
</dbReference>
<protein>
    <submittedName>
        <fullName evidence="2">3-keto-5-aminohexanoate cleavage protein</fullName>
    </submittedName>
</protein>
<dbReference type="Gene3D" id="3.20.20.70">
    <property type="entry name" value="Aldolase class I"/>
    <property type="match status" value="1"/>
</dbReference>
<gene>
    <name evidence="2" type="ORF">EZH22_14120</name>
</gene>
<keyword evidence="3" id="KW-1185">Reference proteome</keyword>
<dbReference type="KEGG" id="xdi:EZH22_14120"/>
<feature type="compositionally biased region" description="Basic and acidic residues" evidence="1">
    <location>
        <begin position="62"/>
        <end position="79"/>
    </location>
</feature>
<dbReference type="Proteomes" id="UP000596427">
    <property type="component" value="Chromosome"/>
</dbReference>
<name>A0A974PTJ4_9HYPH</name>
<sequence>MAAAGRRSGARRARAPPEGRGAQVRPGRRCVKTGAAILRLHARNARDGRPTPDPKVFMPFRTEIKPGTDARDPKRRTVDARPQGR</sequence>
<accession>A0A974PTJ4</accession>